<sequence length="667" mass="73190">METAKLEQAVATLLPHHDKDEAIKILRASAAAPPRADENLLLEQLFPRLEQDAARELEMIREELRREIRAIVLNPGASGERLQKLRKEMAAENVDGFIVPLNDEFHGEAAPAAAERLKWLTGFTGSAGVAAVLKDAAAIFVDGRYTLQVKNEVDVALFTPRHVSDEPMSAWLAENMSAGETLAVDPWLHTENNMSSLKKVTADMGVQLKSVSQNLIDRAWEDRPPTPLALVQPQKERFAGESSSSKRNRIAAKLAEKKIDAIIHTLPDVIAWLLNIRGADLPCTPFALGFAITHQDATVDLFMEEKKFTPSMREHLGNMVRLHSPTEFEQALQALQGKKVQIDPTVTSQHIVDQLTKAKALITRAEDICLLPKATKNAVEVEGTRRAHIRDGAAVAKFLHWLSVNGPAGKVDELSAEARLRAFRESGENFRDLSFNTISGAGPNGAIVHYRANEASNRLLEPGSLYLVDSGAQYLDGTTDITRTIAIGEPSAEMRHRFTLVLKGHIALATALFPKGTTGSQLDTLARAPLWSAGLDYDHGTGHGVGSYLSVHEGPQRISKAPSTVALVPGMIISNEPGYYKTGSYGIRIENLVTVREVPPPEGAERVTYGFETLTFAPIDKTLVEKSLLTDSEIAWLNSYHYEVREKLEPLIEGDVAEWLRLATAPL</sequence>
<evidence type="ECO:0000259" key="4">
    <source>
        <dbReference type="Pfam" id="PF00557"/>
    </source>
</evidence>
<keyword evidence="7" id="KW-0031">Aminopeptidase</keyword>
<feature type="domain" description="Creatinase N-terminal" evidence="5">
    <location>
        <begin position="81"/>
        <end position="215"/>
    </location>
</feature>
<keyword evidence="2" id="KW-0479">Metal-binding</keyword>
<dbReference type="Gene3D" id="3.90.230.10">
    <property type="entry name" value="Creatinase/methionine aminopeptidase superfamily"/>
    <property type="match status" value="1"/>
</dbReference>
<evidence type="ECO:0000313" key="7">
    <source>
        <dbReference type="EMBL" id="MBO0334218.1"/>
    </source>
</evidence>
<keyword evidence="3" id="KW-0378">Hydrolase</keyword>
<dbReference type="InterPro" id="IPR036005">
    <property type="entry name" value="Creatinase/aminopeptidase-like"/>
</dbReference>
<dbReference type="Proteomes" id="UP000664761">
    <property type="component" value="Unassembled WGS sequence"/>
</dbReference>
<protein>
    <submittedName>
        <fullName evidence="7">Aminopeptidase P family protein</fullName>
    </submittedName>
</protein>
<dbReference type="SUPFAM" id="SSF53092">
    <property type="entry name" value="Creatinase/prolidase N-terminal domain"/>
    <property type="match status" value="1"/>
</dbReference>
<name>A0ABS3F6R5_9PROT</name>
<feature type="domain" description="Peptidase M24 C-terminal" evidence="6">
    <location>
        <begin position="609"/>
        <end position="667"/>
    </location>
</feature>
<dbReference type="Pfam" id="PF16189">
    <property type="entry name" value="Creatinase_N_2"/>
    <property type="match status" value="1"/>
</dbReference>
<reference evidence="7 8" key="1">
    <citation type="submission" date="2021-03" db="EMBL/GenBank/DDBJ databases">
        <title>Sneathiella sp. CAU 1612 isolated from Kang Won-do.</title>
        <authorList>
            <person name="Kim W."/>
        </authorList>
    </citation>
    <scope>NUCLEOTIDE SEQUENCE [LARGE SCALE GENOMIC DNA]</scope>
    <source>
        <strain evidence="7 8">CAU 1612</strain>
    </source>
</reference>
<keyword evidence="8" id="KW-1185">Reference proteome</keyword>
<evidence type="ECO:0000256" key="2">
    <source>
        <dbReference type="ARBA" id="ARBA00022723"/>
    </source>
</evidence>
<dbReference type="InterPro" id="IPR000994">
    <property type="entry name" value="Pept_M24"/>
</dbReference>
<dbReference type="InterPro" id="IPR033740">
    <property type="entry name" value="Pept_M24B"/>
</dbReference>
<dbReference type="InterPro" id="IPR000587">
    <property type="entry name" value="Creatinase_N"/>
</dbReference>
<proteinExistence type="inferred from homology"/>
<dbReference type="EMBL" id="JAFLNC010000003">
    <property type="protein sequence ID" value="MBO0334218.1"/>
    <property type="molecule type" value="Genomic_DNA"/>
</dbReference>
<keyword evidence="7" id="KW-0645">Protease</keyword>
<evidence type="ECO:0000256" key="3">
    <source>
        <dbReference type="ARBA" id="ARBA00022801"/>
    </source>
</evidence>
<dbReference type="CDD" id="cd01085">
    <property type="entry name" value="APP"/>
    <property type="match status" value="1"/>
</dbReference>
<evidence type="ECO:0000259" key="6">
    <source>
        <dbReference type="Pfam" id="PF16188"/>
    </source>
</evidence>
<dbReference type="Pfam" id="PF01321">
    <property type="entry name" value="Creatinase_N"/>
    <property type="match status" value="1"/>
</dbReference>
<dbReference type="Gene3D" id="3.40.350.10">
    <property type="entry name" value="Creatinase/prolidase N-terminal domain"/>
    <property type="match status" value="2"/>
</dbReference>
<dbReference type="SUPFAM" id="SSF55920">
    <property type="entry name" value="Creatinase/aminopeptidase"/>
    <property type="match status" value="1"/>
</dbReference>
<evidence type="ECO:0000259" key="5">
    <source>
        <dbReference type="Pfam" id="PF01321"/>
    </source>
</evidence>
<dbReference type="RefSeq" id="WP_207045762.1">
    <property type="nucleotide sequence ID" value="NZ_JAFLNC010000003.1"/>
</dbReference>
<organism evidence="7 8">
    <name type="scientific">Sneathiella sedimenti</name>
    <dbReference type="NCBI Taxonomy" id="2816034"/>
    <lineage>
        <taxon>Bacteria</taxon>
        <taxon>Pseudomonadati</taxon>
        <taxon>Pseudomonadota</taxon>
        <taxon>Alphaproteobacteria</taxon>
        <taxon>Sneathiellales</taxon>
        <taxon>Sneathiellaceae</taxon>
        <taxon>Sneathiella</taxon>
    </lineage>
</organism>
<dbReference type="GO" id="GO:0004177">
    <property type="term" value="F:aminopeptidase activity"/>
    <property type="evidence" value="ECO:0007669"/>
    <property type="project" value="UniProtKB-KW"/>
</dbReference>
<dbReference type="PANTHER" id="PTHR43763">
    <property type="entry name" value="XAA-PRO AMINOPEPTIDASE 1"/>
    <property type="match status" value="1"/>
</dbReference>
<dbReference type="Pfam" id="PF00557">
    <property type="entry name" value="Peptidase_M24"/>
    <property type="match status" value="1"/>
</dbReference>
<evidence type="ECO:0000256" key="1">
    <source>
        <dbReference type="ARBA" id="ARBA00008766"/>
    </source>
</evidence>
<dbReference type="PANTHER" id="PTHR43763:SF6">
    <property type="entry name" value="XAA-PRO AMINOPEPTIDASE 1"/>
    <property type="match status" value="1"/>
</dbReference>
<dbReference type="InterPro" id="IPR050422">
    <property type="entry name" value="X-Pro_aminopeptidase_P"/>
</dbReference>
<accession>A0ABS3F6R5</accession>
<comment type="caution">
    <text evidence="7">The sequence shown here is derived from an EMBL/GenBank/DDBJ whole genome shotgun (WGS) entry which is preliminary data.</text>
</comment>
<comment type="similarity">
    <text evidence="1">Belongs to the peptidase M24B family.</text>
</comment>
<dbReference type="InterPro" id="IPR032416">
    <property type="entry name" value="Peptidase_M24_C"/>
</dbReference>
<dbReference type="InterPro" id="IPR029149">
    <property type="entry name" value="Creatin/AminoP/Spt16_N"/>
</dbReference>
<feature type="domain" description="Peptidase M24" evidence="4">
    <location>
        <begin position="383"/>
        <end position="597"/>
    </location>
</feature>
<gene>
    <name evidence="7" type="ORF">J0X12_11355</name>
</gene>
<evidence type="ECO:0000313" key="8">
    <source>
        <dbReference type="Proteomes" id="UP000664761"/>
    </source>
</evidence>
<dbReference type="Pfam" id="PF16188">
    <property type="entry name" value="Peptidase_M24_C"/>
    <property type="match status" value="1"/>
</dbReference>